<dbReference type="SUPFAM" id="SSF50494">
    <property type="entry name" value="Trypsin-like serine proteases"/>
    <property type="match status" value="1"/>
</dbReference>
<accession>A0A517SS24</accession>
<reference evidence="5 6" key="1">
    <citation type="submission" date="2019-02" db="EMBL/GenBank/DDBJ databases">
        <title>Deep-cultivation of Planctomycetes and their phenomic and genomic characterization uncovers novel biology.</title>
        <authorList>
            <person name="Wiegand S."/>
            <person name="Jogler M."/>
            <person name="Boedeker C."/>
            <person name="Pinto D."/>
            <person name="Vollmers J."/>
            <person name="Rivas-Marin E."/>
            <person name="Kohn T."/>
            <person name="Peeters S.H."/>
            <person name="Heuer A."/>
            <person name="Rast P."/>
            <person name="Oberbeckmann S."/>
            <person name="Bunk B."/>
            <person name="Jeske O."/>
            <person name="Meyerdierks A."/>
            <person name="Storesund J.E."/>
            <person name="Kallscheuer N."/>
            <person name="Luecker S."/>
            <person name="Lage O.M."/>
            <person name="Pohl T."/>
            <person name="Merkel B.J."/>
            <person name="Hornburger P."/>
            <person name="Mueller R.-W."/>
            <person name="Bruemmer F."/>
            <person name="Labrenz M."/>
            <person name="Spormann A.M."/>
            <person name="Op den Camp H."/>
            <person name="Overmann J."/>
            <person name="Amann R."/>
            <person name="Jetten M.S.M."/>
            <person name="Mascher T."/>
            <person name="Medema M.H."/>
            <person name="Devos D.P."/>
            <person name="Kaster A.-K."/>
            <person name="Ovreas L."/>
            <person name="Rohde M."/>
            <person name="Galperin M.Y."/>
            <person name="Jogler C."/>
        </authorList>
    </citation>
    <scope>NUCLEOTIDE SEQUENCE [LARGE SCALE GENOMIC DNA]</scope>
    <source>
        <strain evidence="5 6">SV_7m_r</strain>
    </source>
</reference>
<dbReference type="Pfam" id="PF13365">
    <property type="entry name" value="Trypsin_2"/>
    <property type="match status" value="1"/>
</dbReference>
<proteinExistence type="inferred from homology"/>
<evidence type="ECO:0000313" key="5">
    <source>
        <dbReference type="EMBL" id="QDT58918.1"/>
    </source>
</evidence>
<dbReference type="EMBL" id="CP036272">
    <property type="protein sequence ID" value="QDT58918.1"/>
    <property type="molecule type" value="Genomic_DNA"/>
</dbReference>
<dbReference type="InterPro" id="IPR001940">
    <property type="entry name" value="Peptidase_S1C"/>
</dbReference>
<keyword evidence="6" id="KW-1185">Reference proteome</keyword>
<dbReference type="GO" id="GO:0006508">
    <property type="term" value="P:proteolysis"/>
    <property type="evidence" value="ECO:0007669"/>
    <property type="project" value="UniProtKB-KW"/>
</dbReference>
<dbReference type="EC" id="3.4.21.107" evidence="5"/>
<dbReference type="PANTHER" id="PTHR43343">
    <property type="entry name" value="PEPTIDASE S12"/>
    <property type="match status" value="1"/>
</dbReference>
<name>A0A517SS24_9BACT</name>
<evidence type="ECO:0000313" key="6">
    <source>
        <dbReference type="Proteomes" id="UP000315003"/>
    </source>
</evidence>
<dbReference type="PRINTS" id="PR00834">
    <property type="entry name" value="PROTEASES2C"/>
</dbReference>
<dbReference type="InterPro" id="IPR009003">
    <property type="entry name" value="Peptidase_S1_PA"/>
</dbReference>
<dbReference type="Gene3D" id="2.40.10.10">
    <property type="entry name" value="Trypsin-like serine proteases"/>
    <property type="match status" value="2"/>
</dbReference>
<dbReference type="InterPro" id="IPR001478">
    <property type="entry name" value="PDZ"/>
</dbReference>
<protein>
    <submittedName>
        <fullName evidence="5">Putative periplasmic serine endoprotease DegP-like</fullName>
        <ecNumber evidence="5">3.4.21.107</ecNumber>
    </submittedName>
</protein>
<dbReference type="SMART" id="SM00228">
    <property type="entry name" value="PDZ"/>
    <property type="match status" value="2"/>
</dbReference>
<dbReference type="PROSITE" id="PS50106">
    <property type="entry name" value="PDZ"/>
    <property type="match status" value="2"/>
</dbReference>
<dbReference type="InterPro" id="IPR051201">
    <property type="entry name" value="Chloro_Bact_Ser_Proteases"/>
</dbReference>
<evidence type="ECO:0000256" key="3">
    <source>
        <dbReference type="ARBA" id="ARBA00022801"/>
    </source>
</evidence>
<dbReference type="GO" id="GO:0004252">
    <property type="term" value="F:serine-type endopeptidase activity"/>
    <property type="evidence" value="ECO:0007669"/>
    <property type="project" value="InterPro"/>
</dbReference>
<evidence type="ECO:0000256" key="1">
    <source>
        <dbReference type="ARBA" id="ARBA00010541"/>
    </source>
</evidence>
<dbReference type="PANTHER" id="PTHR43343:SF3">
    <property type="entry name" value="PROTEASE DO-LIKE 8, CHLOROPLASTIC"/>
    <property type="match status" value="1"/>
</dbReference>
<sequence>MRRQTLFPPAIGLPFRAVGGTVKDFMTGSGFRSLSRRNRPHRPLLRLSLLSLLALTLPAINGVAQETVNVTATDVSQSQGLTPDQRSRETPIVLAVRRATPSVVNLHGQKTVRASATGMVGGAQGGFRQVNGMGTGVIIDPRGYIITNYHVVEDVDDIRVTLHDGTVTSAKLIASRPRNDLALVKININQKLAVAPRGTSSDLMAGETVIAIGNAYGYVHTCTTGVISALHRDIPVNETQDYRDLIQISAGINPGNSGGPLLNINGDMIGINVAVRVGAQQIAFAIPIDQVIDIVTSMIDQYNENRIATGMRIDGGPRDGDGATITHVAASSPAATQGLKPGDRVVRIDSIPVDDPLDAGLALLEVRSGAQVNVQVQRNQQRLTVALRPKTSTGSSLTHPAHDAAWSIVGIRAKPVSPSIMQRMNQRMGTPYPGGLYITSVRQGSVAAQEGLRNGDILLGIYGWQTTSLEDLLGILDHPDIRKGPKARFYIVRREQTLYGDFKLAARPGSRVH</sequence>
<dbReference type="InterPro" id="IPR043504">
    <property type="entry name" value="Peptidase_S1_PA_chymotrypsin"/>
</dbReference>
<evidence type="ECO:0000256" key="2">
    <source>
        <dbReference type="ARBA" id="ARBA00022670"/>
    </source>
</evidence>
<organism evidence="5 6">
    <name type="scientific">Stieleria bergensis</name>
    <dbReference type="NCBI Taxonomy" id="2528025"/>
    <lineage>
        <taxon>Bacteria</taxon>
        <taxon>Pseudomonadati</taxon>
        <taxon>Planctomycetota</taxon>
        <taxon>Planctomycetia</taxon>
        <taxon>Pirellulales</taxon>
        <taxon>Pirellulaceae</taxon>
        <taxon>Stieleria</taxon>
    </lineage>
</organism>
<feature type="domain" description="PDZ" evidence="4">
    <location>
        <begin position="417"/>
        <end position="476"/>
    </location>
</feature>
<feature type="domain" description="PDZ" evidence="4">
    <location>
        <begin position="296"/>
        <end position="380"/>
    </location>
</feature>
<dbReference type="Gene3D" id="2.30.42.10">
    <property type="match status" value="2"/>
</dbReference>
<dbReference type="AlphaFoldDB" id="A0A517SS24"/>
<dbReference type="SUPFAM" id="SSF50156">
    <property type="entry name" value="PDZ domain-like"/>
    <property type="match status" value="2"/>
</dbReference>
<dbReference type="Proteomes" id="UP000315003">
    <property type="component" value="Chromosome"/>
</dbReference>
<dbReference type="RefSeq" id="WP_419188197.1">
    <property type="nucleotide sequence ID" value="NZ_CP036272.1"/>
</dbReference>
<evidence type="ECO:0000259" key="4">
    <source>
        <dbReference type="PROSITE" id="PS50106"/>
    </source>
</evidence>
<dbReference type="Pfam" id="PF13180">
    <property type="entry name" value="PDZ_2"/>
    <property type="match status" value="1"/>
</dbReference>
<dbReference type="InterPro" id="IPR036034">
    <property type="entry name" value="PDZ_sf"/>
</dbReference>
<keyword evidence="3 5" id="KW-0378">Hydrolase</keyword>
<gene>
    <name evidence="5" type="primary">mucD_2</name>
    <name evidence="5" type="ORF">SV7mr_14200</name>
</gene>
<comment type="similarity">
    <text evidence="1">Belongs to the peptidase S1C family.</text>
</comment>
<keyword evidence="2 5" id="KW-0645">Protease</keyword>